<evidence type="ECO:0000313" key="2">
    <source>
        <dbReference type="Proteomes" id="UP001187192"/>
    </source>
</evidence>
<dbReference type="Proteomes" id="UP001187192">
    <property type="component" value="Unassembled WGS sequence"/>
</dbReference>
<proteinExistence type="predicted"/>
<organism evidence="1 2">
    <name type="scientific">Ficus carica</name>
    <name type="common">Common fig</name>
    <dbReference type="NCBI Taxonomy" id="3494"/>
    <lineage>
        <taxon>Eukaryota</taxon>
        <taxon>Viridiplantae</taxon>
        <taxon>Streptophyta</taxon>
        <taxon>Embryophyta</taxon>
        <taxon>Tracheophyta</taxon>
        <taxon>Spermatophyta</taxon>
        <taxon>Magnoliopsida</taxon>
        <taxon>eudicotyledons</taxon>
        <taxon>Gunneridae</taxon>
        <taxon>Pentapetalae</taxon>
        <taxon>rosids</taxon>
        <taxon>fabids</taxon>
        <taxon>Rosales</taxon>
        <taxon>Moraceae</taxon>
        <taxon>Ficeae</taxon>
        <taxon>Ficus</taxon>
    </lineage>
</organism>
<keyword evidence="2" id="KW-1185">Reference proteome</keyword>
<accession>A0AA88A4U0</accession>
<gene>
    <name evidence="1" type="ORF">TIFTF001_014171</name>
</gene>
<dbReference type="EMBL" id="BTGU01000019">
    <property type="protein sequence ID" value="GMN44970.1"/>
    <property type="molecule type" value="Genomic_DNA"/>
</dbReference>
<sequence>MLMYSPRANRLDSRAKFLRLLTVSPVAVPPKMVWTICSYSGLFVRLLGPGFCLTAGVALPLGPTGCFRTGIEIRPGLFSGYQPSPSNVFVRFDMPPGDPPQMCKGGWLVVGKRSDEAGVFDAFPEGLHEGVIRAALDLHDDLAETLEILFQPAKESASCLKQPIDSGTSLRYQCRAAPVRVRQKDLQRAASLAF</sequence>
<protein>
    <submittedName>
        <fullName evidence="1">Uncharacterized protein</fullName>
    </submittedName>
</protein>
<comment type="caution">
    <text evidence="1">The sequence shown here is derived from an EMBL/GenBank/DDBJ whole genome shotgun (WGS) entry which is preliminary data.</text>
</comment>
<name>A0AA88A4U0_FICCA</name>
<reference evidence="1" key="1">
    <citation type="submission" date="2023-07" db="EMBL/GenBank/DDBJ databases">
        <title>draft genome sequence of fig (Ficus carica).</title>
        <authorList>
            <person name="Takahashi T."/>
            <person name="Nishimura K."/>
        </authorList>
    </citation>
    <scope>NUCLEOTIDE SEQUENCE</scope>
</reference>
<dbReference type="AlphaFoldDB" id="A0AA88A4U0"/>
<evidence type="ECO:0000313" key="1">
    <source>
        <dbReference type="EMBL" id="GMN44970.1"/>
    </source>
</evidence>